<protein>
    <submittedName>
        <fullName evidence="2">(northern house mosquito) hypothetical protein</fullName>
    </submittedName>
</protein>
<feature type="region of interest" description="Disordered" evidence="1">
    <location>
        <begin position="98"/>
        <end position="124"/>
    </location>
</feature>
<feature type="compositionally biased region" description="Basic and acidic residues" evidence="1">
    <location>
        <begin position="1"/>
        <end position="10"/>
    </location>
</feature>
<dbReference type="EMBL" id="HBUE01191986">
    <property type="protein sequence ID" value="CAG6525639.1"/>
    <property type="molecule type" value="Transcribed_RNA"/>
</dbReference>
<dbReference type="EMBL" id="HBUE01297907">
    <property type="protein sequence ID" value="CAG6577347.1"/>
    <property type="molecule type" value="Transcribed_RNA"/>
</dbReference>
<feature type="region of interest" description="Disordered" evidence="1">
    <location>
        <begin position="1"/>
        <end position="22"/>
    </location>
</feature>
<proteinExistence type="predicted"/>
<evidence type="ECO:0000313" key="2">
    <source>
        <dbReference type="EMBL" id="CAG6577347.1"/>
    </source>
</evidence>
<dbReference type="AlphaFoldDB" id="A0A8D8JXT8"/>
<accession>A0A8D8JXT8</accession>
<sequence length="124" mass="13779">MGPTALRDHNGAVTASDPGEPRKLGNRCAEFAGLDICTLLDMGPRTAILPERFRSLPNSGDAPGCSSRKSLCRWVYGQFPAFFIDLLNLHWNTRSPASPRSTFIQAAPQPHRTIHRARSKEEHR</sequence>
<name>A0A8D8JXT8_CULPI</name>
<evidence type="ECO:0000256" key="1">
    <source>
        <dbReference type="SAM" id="MobiDB-lite"/>
    </source>
</evidence>
<reference evidence="2" key="1">
    <citation type="submission" date="2021-05" db="EMBL/GenBank/DDBJ databases">
        <authorList>
            <person name="Alioto T."/>
            <person name="Alioto T."/>
            <person name="Gomez Garrido J."/>
        </authorList>
    </citation>
    <scope>NUCLEOTIDE SEQUENCE</scope>
</reference>
<organism evidence="2">
    <name type="scientific">Culex pipiens</name>
    <name type="common">House mosquito</name>
    <dbReference type="NCBI Taxonomy" id="7175"/>
    <lineage>
        <taxon>Eukaryota</taxon>
        <taxon>Metazoa</taxon>
        <taxon>Ecdysozoa</taxon>
        <taxon>Arthropoda</taxon>
        <taxon>Hexapoda</taxon>
        <taxon>Insecta</taxon>
        <taxon>Pterygota</taxon>
        <taxon>Neoptera</taxon>
        <taxon>Endopterygota</taxon>
        <taxon>Diptera</taxon>
        <taxon>Nematocera</taxon>
        <taxon>Culicoidea</taxon>
        <taxon>Culicidae</taxon>
        <taxon>Culicinae</taxon>
        <taxon>Culicini</taxon>
        <taxon>Culex</taxon>
        <taxon>Culex</taxon>
    </lineage>
</organism>
<dbReference type="EMBL" id="HBUE01095053">
    <property type="protein sequence ID" value="CAG6483121.1"/>
    <property type="molecule type" value="Transcribed_RNA"/>
</dbReference>